<organism evidence="10 11">
    <name type="scientific">Bombyx mori</name>
    <name type="common">Silk moth</name>
    <dbReference type="NCBI Taxonomy" id="7091"/>
    <lineage>
        <taxon>Eukaryota</taxon>
        <taxon>Metazoa</taxon>
        <taxon>Ecdysozoa</taxon>
        <taxon>Arthropoda</taxon>
        <taxon>Hexapoda</taxon>
        <taxon>Insecta</taxon>
        <taxon>Pterygota</taxon>
        <taxon>Neoptera</taxon>
        <taxon>Endopterygota</taxon>
        <taxon>Lepidoptera</taxon>
        <taxon>Glossata</taxon>
        <taxon>Ditrysia</taxon>
        <taxon>Bombycoidea</taxon>
        <taxon>Bombycidae</taxon>
        <taxon>Bombycinae</taxon>
        <taxon>Bombyx</taxon>
    </lineage>
</organism>
<feature type="transmembrane region" description="Helical" evidence="9">
    <location>
        <begin position="139"/>
        <end position="159"/>
    </location>
</feature>
<keyword evidence="5 8" id="KW-0812">Transmembrane</keyword>
<feature type="transmembrane region" description="Helical" evidence="9">
    <location>
        <begin position="55"/>
        <end position="77"/>
    </location>
</feature>
<evidence type="ECO:0000256" key="4">
    <source>
        <dbReference type="ARBA" id="ARBA00022475"/>
    </source>
</evidence>
<dbReference type="InterPro" id="IPR023271">
    <property type="entry name" value="Aquaporin-like"/>
</dbReference>
<dbReference type="Pfam" id="PF00230">
    <property type="entry name" value="MIP"/>
    <property type="match status" value="1"/>
</dbReference>
<keyword evidence="3 8" id="KW-0813">Transport</keyword>
<evidence type="ECO:0000256" key="9">
    <source>
        <dbReference type="SAM" id="Phobius"/>
    </source>
</evidence>
<evidence type="ECO:0000313" key="10">
    <source>
        <dbReference type="EnsemblMetazoa" id="XP_004926829.1"/>
    </source>
</evidence>
<reference evidence="11" key="1">
    <citation type="journal article" date="2008" name="Insect Biochem. Mol. Biol.">
        <title>The genome of a lepidopteran model insect, the silkworm Bombyx mori.</title>
        <authorList>
            <consortium name="International Silkworm Genome Consortium"/>
        </authorList>
    </citation>
    <scope>NUCLEOTIDE SEQUENCE [LARGE SCALE GENOMIC DNA]</scope>
    <source>
        <strain evidence="11">p50T</strain>
    </source>
</reference>
<dbReference type="PANTHER" id="PTHR19139">
    <property type="entry name" value="AQUAPORIN TRANSPORTER"/>
    <property type="match status" value="1"/>
</dbReference>
<proteinExistence type="inferred from homology"/>
<evidence type="ECO:0000256" key="6">
    <source>
        <dbReference type="ARBA" id="ARBA00022989"/>
    </source>
</evidence>
<feature type="transmembrane region" description="Helical" evidence="9">
    <location>
        <begin position="21"/>
        <end position="43"/>
    </location>
</feature>
<evidence type="ECO:0000256" key="3">
    <source>
        <dbReference type="ARBA" id="ARBA00022448"/>
    </source>
</evidence>
<comment type="similarity">
    <text evidence="2 8">Belongs to the MIP/aquaporin (TC 1.A.8) family.</text>
</comment>
<evidence type="ECO:0000256" key="8">
    <source>
        <dbReference type="RuleBase" id="RU000477"/>
    </source>
</evidence>
<dbReference type="PANTHER" id="PTHR19139:SF199">
    <property type="entry name" value="MIP17260P"/>
    <property type="match status" value="1"/>
</dbReference>
<dbReference type="Gene3D" id="1.20.1080.10">
    <property type="entry name" value="Glycerol uptake facilitator protein"/>
    <property type="match status" value="1"/>
</dbReference>
<dbReference type="Proteomes" id="UP000005204">
    <property type="component" value="Unassembled WGS sequence"/>
</dbReference>
<dbReference type="AlphaFoldDB" id="A0A8R2AN94"/>
<feature type="transmembrane region" description="Helical" evidence="9">
    <location>
        <begin position="171"/>
        <end position="192"/>
    </location>
</feature>
<keyword evidence="6 9" id="KW-1133">Transmembrane helix</keyword>
<dbReference type="PRINTS" id="PR00783">
    <property type="entry name" value="MINTRINSICP"/>
</dbReference>
<dbReference type="SMR" id="A0A8R2AN94"/>
<feature type="transmembrane region" description="Helical" evidence="9">
    <location>
        <begin position="212"/>
        <end position="232"/>
    </location>
</feature>
<keyword evidence="4" id="KW-1003">Cell membrane</keyword>
<dbReference type="InterPro" id="IPR034294">
    <property type="entry name" value="Aquaporin_transptr"/>
</dbReference>
<evidence type="ECO:0000256" key="2">
    <source>
        <dbReference type="ARBA" id="ARBA00006175"/>
    </source>
</evidence>
<gene>
    <name evidence="10" type="primary">101744466</name>
</gene>
<accession>A0A8R2AN94</accession>
<dbReference type="OMA" id="YICAQCF"/>
<name>A0A8R2AN94_BOMMO</name>
<feature type="transmembrane region" description="Helical" evidence="9">
    <location>
        <begin position="98"/>
        <end position="119"/>
    </location>
</feature>
<dbReference type="EnsemblMetazoa" id="XM_004926772.3">
    <property type="protein sequence ID" value="XP_004926829.1"/>
    <property type="gene ID" value="LOC101744466"/>
</dbReference>
<dbReference type="InterPro" id="IPR000425">
    <property type="entry name" value="MIP"/>
</dbReference>
<sequence length="245" mass="25910">MSTKARIGTIIGINELKNYHVLARQMLSEFLGTFLYLSLILLTGTSLNQGPTGSALANGLLISSIIQFTGHISGGHLNPAITFGVMANGQITMVRGACYIAAQILGSIVGSSVAYAVTVSSLRSTLGTTVPNPNLRAEQIFAIEFLITFILVAVVLSVIDPNRGFAGIGSGAFAIGLSITGCQCSCLPYTGTLNPIRSLGPAVLMNSWDSHWVYWVGPISGGVAAGLVYRFLLRPNWKNVGNYEE</sequence>
<evidence type="ECO:0000256" key="5">
    <source>
        <dbReference type="ARBA" id="ARBA00022692"/>
    </source>
</evidence>
<protein>
    <submittedName>
        <fullName evidence="10">Uncharacterized protein</fullName>
    </submittedName>
</protein>
<evidence type="ECO:0000256" key="7">
    <source>
        <dbReference type="ARBA" id="ARBA00023136"/>
    </source>
</evidence>
<comment type="subcellular location">
    <subcellularLocation>
        <location evidence="1">Cell membrane</location>
        <topology evidence="1">Multi-pass membrane protein</topology>
    </subcellularLocation>
</comment>
<dbReference type="InterPro" id="IPR022357">
    <property type="entry name" value="MIP_CS"/>
</dbReference>
<keyword evidence="7 9" id="KW-0472">Membrane</keyword>
<reference evidence="10" key="2">
    <citation type="submission" date="2022-06" db="UniProtKB">
        <authorList>
            <consortium name="EnsemblMetazoa"/>
        </authorList>
    </citation>
    <scope>IDENTIFICATION</scope>
    <source>
        <strain evidence="10">p50T (Dazao)</strain>
    </source>
</reference>
<dbReference type="SUPFAM" id="SSF81338">
    <property type="entry name" value="Aquaporin-like"/>
    <property type="match status" value="1"/>
</dbReference>
<evidence type="ECO:0000313" key="11">
    <source>
        <dbReference type="Proteomes" id="UP000005204"/>
    </source>
</evidence>
<dbReference type="PROSITE" id="PS00221">
    <property type="entry name" value="MIP"/>
    <property type="match status" value="1"/>
</dbReference>
<dbReference type="GO" id="GO:0015250">
    <property type="term" value="F:water channel activity"/>
    <property type="evidence" value="ECO:0007669"/>
    <property type="project" value="TreeGrafter"/>
</dbReference>
<evidence type="ECO:0000256" key="1">
    <source>
        <dbReference type="ARBA" id="ARBA00004651"/>
    </source>
</evidence>
<keyword evidence="11" id="KW-1185">Reference proteome</keyword>
<dbReference type="GO" id="GO:0005886">
    <property type="term" value="C:plasma membrane"/>
    <property type="evidence" value="ECO:0007669"/>
    <property type="project" value="UniProtKB-SubCell"/>
</dbReference>
<dbReference type="KEGG" id="bmor:101744466"/>
<dbReference type="OrthoDB" id="3222at2759"/>